<dbReference type="AlphaFoldDB" id="A0A0G4F5A2"/>
<feature type="region of interest" description="Disordered" evidence="2">
    <location>
        <begin position="453"/>
        <end position="484"/>
    </location>
</feature>
<proteinExistence type="predicted"/>
<evidence type="ECO:0000256" key="2">
    <source>
        <dbReference type="SAM" id="MobiDB-lite"/>
    </source>
</evidence>
<keyword evidence="1" id="KW-0175">Coiled coil</keyword>
<feature type="compositionally biased region" description="Low complexity" evidence="2">
    <location>
        <begin position="37"/>
        <end position="53"/>
    </location>
</feature>
<keyword evidence="3" id="KW-0472">Membrane</keyword>
<feature type="transmembrane region" description="Helical" evidence="3">
    <location>
        <begin position="783"/>
        <end position="806"/>
    </location>
</feature>
<feature type="region of interest" description="Disordered" evidence="2">
    <location>
        <begin position="632"/>
        <end position="655"/>
    </location>
</feature>
<evidence type="ECO:0000313" key="4">
    <source>
        <dbReference type="EMBL" id="CEM07446.1"/>
    </source>
</evidence>
<organism evidence="4">
    <name type="scientific">Chromera velia CCMP2878</name>
    <dbReference type="NCBI Taxonomy" id="1169474"/>
    <lineage>
        <taxon>Eukaryota</taxon>
        <taxon>Sar</taxon>
        <taxon>Alveolata</taxon>
        <taxon>Colpodellida</taxon>
        <taxon>Chromeraceae</taxon>
        <taxon>Chromera</taxon>
    </lineage>
</organism>
<evidence type="ECO:0000256" key="3">
    <source>
        <dbReference type="SAM" id="Phobius"/>
    </source>
</evidence>
<keyword evidence="3" id="KW-1133">Transmembrane helix</keyword>
<feature type="coiled-coil region" evidence="1">
    <location>
        <begin position="525"/>
        <end position="615"/>
    </location>
</feature>
<protein>
    <recommendedName>
        <fullName evidence="5">Transmembrane protein</fullName>
    </recommendedName>
</protein>
<name>A0A0G4F5A2_9ALVE</name>
<dbReference type="PANTHER" id="PTHR23159">
    <property type="entry name" value="CENTROSOMAL PROTEIN 2"/>
    <property type="match status" value="1"/>
</dbReference>
<sequence length="834" mass="89504">MSAHLFASSADRHADAERAVAVGQTEKEGERRHLSASNSDRTSTFFSSSSPDPKTASEMGDAQRKSVTGQGGEGAVWGSAVAGGFKEGETTQVGVDISEGAGAFLKVGCDSFLVRFDRYGGFNVLTPAGIPSGAPEGGTGRTGDGKNKGGQSEEQAEVLRELARKLQKELGGVVDEKGEVGGIEGGKGEKETVLCIPPLLFSFPATAAEQKRRRRGLLGRLCRWLQSPLGLGVAFVGAAGAVLVVSLWSPDNSDRVRGQAEGVLADVRSMWGRGSVSVGVSPNTSETFAFGLLSGLSLPFLTASGRGVVGVLSRLWARCVGKKKKTDTTAETERPASCLGLASSFSLPPWAYLACSHFRQVLPVREHLRALEQQKARALSLQSALGAAEERVLALLDRTREAEGRAERVSAERAALLMAAKEARAAAAARAEEAMQAVRRLSDLEAAREKAAQEAGVLREKTEEMQSELTERKTALEERGREGERLRSQMTAFEVRLQTSEQSVASLQSRLKSAGETEAAARLACNRSEALVASLQKERQDLEAKAERLAASKGELQSEVLDLSARLRSLEEEDARRRASWLQAEARHEAVSREVTALQRELTEAQTARQQAEAGRQGAMRDVQKWEGALAAERERRTRSAADAAKANQERDGERRQAALLRRQVRRLESILQGAAGSLARAQMAVLQERDKRVDALRVLLSHGEKLGAEDLEALASSSLQNRGGKSGGRPRLLDEWLEAALGAEGKEGPLFSDELENADSVDKEAAKGDGMLETKKGAGRFFFGRVLPLSLLLCSFGVSAAFLALRTDHGAAASEKIRDGFRAFSTMLAPQKV</sequence>
<evidence type="ECO:0000256" key="1">
    <source>
        <dbReference type="SAM" id="Coils"/>
    </source>
</evidence>
<dbReference type="PANTHER" id="PTHR23159:SF47">
    <property type="entry name" value="TRICHOHYALIN"/>
    <property type="match status" value="1"/>
</dbReference>
<dbReference type="VEuPathDB" id="CryptoDB:Cvel_15238"/>
<accession>A0A0G4F5A2</accession>
<evidence type="ECO:0008006" key="5">
    <source>
        <dbReference type="Google" id="ProtNLM"/>
    </source>
</evidence>
<keyword evidence="3" id="KW-0812">Transmembrane</keyword>
<reference evidence="4" key="1">
    <citation type="submission" date="2014-11" db="EMBL/GenBank/DDBJ databases">
        <authorList>
            <person name="Otto D Thomas"/>
            <person name="Naeem Raeece"/>
        </authorList>
    </citation>
    <scope>NUCLEOTIDE SEQUENCE</scope>
</reference>
<feature type="region of interest" description="Disordered" evidence="2">
    <location>
        <begin position="130"/>
        <end position="154"/>
    </location>
</feature>
<dbReference type="EMBL" id="CDMZ01000128">
    <property type="protein sequence ID" value="CEM07446.1"/>
    <property type="molecule type" value="Genomic_DNA"/>
</dbReference>
<feature type="region of interest" description="Disordered" evidence="2">
    <location>
        <begin position="1"/>
        <end position="74"/>
    </location>
</feature>
<gene>
    <name evidence="4" type="ORF">Cvel_15238</name>
</gene>